<dbReference type="InterPro" id="IPR003838">
    <property type="entry name" value="ABC3_permease_C"/>
</dbReference>
<evidence type="ECO:0000256" key="3">
    <source>
        <dbReference type="ARBA" id="ARBA00022692"/>
    </source>
</evidence>
<dbReference type="AlphaFoldDB" id="A0A5C6M4E4"/>
<feature type="transmembrane region" description="Helical" evidence="7">
    <location>
        <begin position="407"/>
        <end position="429"/>
    </location>
</feature>
<dbReference type="InterPro" id="IPR050250">
    <property type="entry name" value="Macrolide_Exporter_MacB"/>
</dbReference>
<comment type="similarity">
    <text evidence="6">Belongs to the ABC-4 integral membrane protein family.</text>
</comment>
<feature type="domain" description="MacB-like periplasmic core" evidence="9">
    <location>
        <begin position="22"/>
        <end position="258"/>
    </location>
</feature>
<evidence type="ECO:0000313" key="11">
    <source>
        <dbReference type="Proteomes" id="UP000321083"/>
    </source>
</evidence>
<evidence type="ECO:0000256" key="6">
    <source>
        <dbReference type="ARBA" id="ARBA00038076"/>
    </source>
</evidence>
<evidence type="ECO:0000256" key="5">
    <source>
        <dbReference type="ARBA" id="ARBA00023136"/>
    </source>
</evidence>
<reference evidence="10 11" key="2">
    <citation type="submission" date="2019-08" db="EMBL/GenBank/DDBJ databases">
        <authorList>
            <person name="Henke P."/>
        </authorList>
    </citation>
    <scope>NUCLEOTIDE SEQUENCE [LARGE SCALE GENOMIC DNA]</scope>
    <source>
        <strain evidence="10">Phe10_nw2017</strain>
    </source>
</reference>
<evidence type="ECO:0000256" key="7">
    <source>
        <dbReference type="SAM" id="Phobius"/>
    </source>
</evidence>
<keyword evidence="4 7" id="KW-1133">Transmembrane helix</keyword>
<evidence type="ECO:0000256" key="2">
    <source>
        <dbReference type="ARBA" id="ARBA00022475"/>
    </source>
</evidence>
<evidence type="ECO:0000256" key="4">
    <source>
        <dbReference type="ARBA" id="ARBA00022989"/>
    </source>
</evidence>
<proteinExistence type="inferred from homology"/>
<reference evidence="10 11" key="1">
    <citation type="submission" date="2019-08" db="EMBL/GenBank/DDBJ databases">
        <title>100 year-old enigma solved: identification of Planctomyces bekefii, the type genus and species of the phylum Planctomycetes.</title>
        <authorList>
            <person name="Svetlana D.N."/>
            <person name="Overmann J."/>
        </authorList>
    </citation>
    <scope>NUCLEOTIDE SEQUENCE [LARGE SCALE GENOMIC DNA]</scope>
    <source>
        <strain evidence="10">Phe10_nw2017</strain>
    </source>
</reference>
<dbReference type="PANTHER" id="PTHR30572:SF4">
    <property type="entry name" value="ABC TRANSPORTER PERMEASE YTRF"/>
    <property type="match status" value="1"/>
</dbReference>
<comment type="subcellular location">
    <subcellularLocation>
        <location evidence="1">Cell membrane</location>
        <topology evidence="1">Multi-pass membrane protein</topology>
    </subcellularLocation>
</comment>
<evidence type="ECO:0000259" key="9">
    <source>
        <dbReference type="Pfam" id="PF12704"/>
    </source>
</evidence>
<keyword evidence="3 7" id="KW-0812">Transmembrane</keyword>
<feature type="transmembrane region" description="Helical" evidence="7">
    <location>
        <begin position="20"/>
        <end position="42"/>
    </location>
</feature>
<protein>
    <submittedName>
        <fullName evidence="10">ABC transporter substrate-binding protein</fullName>
    </submittedName>
</protein>
<comment type="caution">
    <text evidence="10">The sequence shown here is derived from an EMBL/GenBank/DDBJ whole genome shotgun (WGS) entry which is preliminary data.</text>
</comment>
<sequence>MSNILRTVQLALKSLMLHKLRSGLTMLGIVFGVFSVIAMLAIGEGASQQAQKQVLQLGATNIIVRSVKPPRENASAQNQNSFVLRYGLKRADYDLLSRTIPTVLQAVPIREITKACRYLHREMNCRIVGCTPEYLDMNHLELAQGRFISDKDRREKTNVCVLAAQTAEELFQFQDPIGQSVKIADRRYAVVGVTSPREASAAIGGSMSGQEYNKDIYIPLETMRVRMGDLDIDRRQGSFSAEEVELNQITLTISDVDQVVPTAGVIRESLQGTHKSGNDYSVVVPQELLKQAAQIRTIFNVVLGSIAAISLIVGGIGIMNIMLATVTERTREIGIRRALGAKRQDITTQFLTETIVLAGSGGLIGVLLGLSTPLVFQGMKSVAERFFFESGGGSEFSEMFSNLNPQVVPASLPLAFGISVGIGVIFGMYPARSAAQLDPIEALRHE</sequence>
<accession>A0A5C6M4E4</accession>
<keyword evidence="2" id="KW-1003">Cell membrane</keyword>
<keyword evidence="11" id="KW-1185">Reference proteome</keyword>
<dbReference type="Proteomes" id="UP000321083">
    <property type="component" value="Unassembled WGS sequence"/>
</dbReference>
<dbReference type="PANTHER" id="PTHR30572">
    <property type="entry name" value="MEMBRANE COMPONENT OF TRANSPORTER-RELATED"/>
    <property type="match status" value="1"/>
</dbReference>
<feature type="transmembrane region" description="Helical" evidence="7">
    <location>
        <begin position="298"/>
        <end position="325"/>
    </location>
</feature>
<feature type="domain" description="ABC3 transporter permease C-terminal" evidence="8">
    <location>
        <begin position="305"/>
        <end position="439"/>
    </location>
</feature>
<evidence type="ECO:0000256" key="1">
    <source>
        <dbReference type="ARBA" id="ARBA00004651"/>
    </source>
</evidence>
<evidence type="ECO:0000313" key="10">
    <source>
        <dbReference type="EMBL" id="TWW09448.1"/>
    </source>
</evidence>
<dbReference type="InterPro" id="IPR025857">
    <property type="entry name" value="MacB_PCD"/>
</dbReference>
<dbReference type="Pfam" id="PF12704">
    <property type="entry name" value="MacB_PCD"/>
    <property type="match status" value="1"/>
</dbReference>
<evidence type="ECO:0000259" key="8">
    <source>
        <dbReference type="Pfam" id="PF02687"/>
    </source>
</evidence>
<gene>
    <name evidence="10" type="ORF">E3A20_14240</name>
</gene>
<name>A0A5C6M4E4_9PLAN</name>
<organism evidence="10 11">
    <name type="scientific">Planctomyces bekefii</name>
    <dbReference type="NCBI Taxonomy" id="1653850"/>
    <lineage>
        <taxon>Bacteria</taxon>
        <taxon>Pseudomonadati</taxon>
        <taxon>Planctomycetota</taxon>
        <taxon>Planctomycetia</taxon>
        <taxon>Planctomycetales</taxon>
        <taxon>Planctomycetaceae</taxon>
        <taxon>Planctomyces</taxon>
    </lineage>
</organism>
<dbReference type="EMBL" id="SRHE01000273">
    <property type="protein sequence ID" value="TWW09448.1"/>
    <property type="molecule type" value="Genomic_DNA"/>
</dbReference>
<dbReference type="Pfam" id="PF02687">
    <property type="entry name" value="FtsX"/>
    <property type="match status" value="1"/>
</dbReference>
<feature type="transmembrane region" description="Helical" evidence="7">
    <location>
        <begin position="346"/>
        <end position="370"/>
    </location>
</feature>
<keyword evidence="5 7" id="KW-0472">Membrane</keyword>
<dbReference type="GO" id="GO:0022857">
    <property type="term" value="F:transmembrane transporter activity"/>
    <property type="evidence" value="ECO:0007669"/>
    <property type="project" value="TreeGrafter"/>
</dbReference>
<dbReference type="GO" id="GO:0005886">
    <property type="term" value="C:plasma membrane"/>
    <property type="evidence" value="ECO:0007669"/>
    <property type="project" value="UniProtKB-SubCell"/>
</dbReference>